<dbReference type="Proteomes" id="UP000240572">
    <property type="component" value="Unassembled WGS sequence"/>
</dbReference>
<protein>
    <submittedName>
        <fullName evidence="1">Four helix bundle protein</fullName>
    </submittedName>
</protein>
<dbReference type="PANTHER" id="PTHR38471">
    <property type="entry name" value="FOUR HELIX BUNDLE PROTEIN"/>
    <property type="match status" value="1"/>
</dbReference>
<name>A0A2P8D5H7_9BACT</name>
<sequence>MHKLRDLKIWHKAVDLSEFVYNTTACFPKEEQYNLTNQMRRSVVSIASNIAEGAGRNTDKELNHFLGMATGSAYELYTQVVLAQRLAFINISVYSLLSDQVEELLKMIYSFKQTVKNRIK</sequence>
<dbReference type="AlphaFoldDB" id="A0A2P8D5H7"/>
<gene>
    <name evidence="1" type="ORF">B0I18_10344</name>
</gene>
<dbReference type="EMBL" id="PYGD01000003">
    <property type="protein sequence ID" value="PSK92467.1"/>
    <property type="molecule type" value="Genomic_DNA"/>
</dbReference>
<dbReference type="PANTHER" id="PTHR38471:SF2">
    <property type="entry name" value="FOUR HELIX BUNDLE PROTEIN"/>
    <property type="match status" value="1"/>
</dbReference>
<accession>A0A2P8D5H7</accession>
<comment type="caution">
    <text evidence="1">The sequence shown here is derived from an EMBL/GenBank/DDBJ whole genome shotgun (WGS) entry which is preliminary data.</text>
</comment>
<dbReference type="Gene3D" id="1.20.1440.60">
    <property type="entry name" value="23S rRNA-intervening sequence"/>
    <property type="match status" value="1"/>
</dbReference>
<keyword evidence="2" id="KW-1185">Reference proteome</keyword>
<dbReference type="NCBIfam" id="TIGR02436">
    <property type="entry name" value="four helix bundle protein"/>
    <property type="match status" value="1"/>
</dbReference>
<organism evidence="1 2">
    <name type="scientific">Taibaiella chishuiensis</name>
    <dbReference type="NCBI Taxonomy" id="1434707"/>
    <lineage>
        <taxon>Bacteria</taxon>
        <taxon>Pseudomonadati</taxon>
        <taxon>Bacteroidota</taxon>
        <taxon>Chitinophagia</taxon>
        <taxon>Chitinophagales</taxon>
        <taxon>Chitinophagaceae</taxon>
        <taxon>Taibaiella</taxon>
    </lineage>
</organism>
<dbReference type="InterPro" id="IPR036583">
    <property type="entry name" value="23S_rRNA_IVS_sf"/>
</dbReference>
<dbReference type="SUPFAM" id="SSF158446">
    <property type="entry name" value="IVS-encoded protein-like"/>
    <property type="match status" value="1"/>
</dbReference>
<dbReference type="Pfam" id="PF05635">
    <property type="entry name" value="23S_rRNA_IVP"/>
    <property type="match status" value="1"/>
</dbReference>
<dbReference type="InterPro" id="IPR012657">
    <property type="entry name" value="23S_rRNA-intervening_sequence"/>
</dbReference>
<dbReference type="OrthoDB" id="9811959at2"/>
<dbReference type="RefSeq" id="WP_106522659.1">
    <property type="nucleotide sequence ID" value="NZ_PYGD01000003.1"/>
</dbReference>
<evidence type="ECO:0000313" key="1">
    <source>
        <dbReference type="EMBL" id="PSK92467.1"/>
    </source>
</evidence>
<proteinExistence type="predicted"/>
<evidence type="ECO:0000313" key="2">
    <source>
        <dbReference type="Proteomes" id="UP000240572"/>
    </source>
</evidence>
<reference evidence="1 2" key="1">
    <citation type="submission" date="2018-03" db="EMBL/GenBank/DDBJ databases">
        <title>Genomic Encyclopedia of Type Strains, Phase III (KMG-III): the genomes of soil and plant-associated and newly described type strains.</title>
        <authorList>
            <person name="Whitman W."/>
        </authorList>
    </citation>
    <scope>NUCLEOTIDE SEQUENCE [LARGE SCALE GENOMIC DNA]</scope>
    <source>
        <strain evidence="1 2">CGMCC 1.12700</strain>
    </source>
</reference>
<dbReference type="CDD" id="cd16377">
    <property type="entry name" value="23S_rRNA_IVP_like"/>
    <property type="match status" value="1"/>
</dbReference>